<sequence>MSIFISRFLLAVGVTVNELGAGNHSLNRLLRHRVALLIELSSGSIDAATERD</sequence>
<evidence type="ECO:0000313" key="1">
    <source>
        <dbReference type="EMBL" id="GAY75158.1"/>
    </source>
</evidence>
<proteinExistence type="predicted"/>
<dbReference type="EMBL" id="BEXB01000004">
    <property type="protein sequence ID" value="GAY75158.1"/>
    <property type="molecule type" value="Genomic_DNA"/>
</dbReference>
<protein>
    <submittedName>
        <fullName evidence="1">Uncharacterized protein</fullName>
    </submittedName>
</protein>
<evidence type="ECO:0000313" key="2">
    <source>
        <dbReference type="Proteomes" id="UP000319716"/>
    </source>
</evidence>
<reference evidence="1 2" key="1">
    <citation type="submission" date="2017-11" db="EMBL/GenBank/DDBJ databases">
        <title>Draft Genome Sequence of Sporolactobacillus inulinus NBRC 111894 Isolated from Koso, a Japanese Sugar-Vegetable Fermented Beverage.</title>
        <authorList>
            <person name="Chiou T.Y."/>
            <person name="Oshima K."/>
            <person name="Suda W."/>
            <person name="Hattori M."/>
            <person name="Takahashi T."/>
        </authorList>
    </citation>
    <scope>NUCLEOTIDE SEQUENCE [LARGE SCALE GENOMIC DNA]</scope>
    <source>
        <strain evidence="1 2">NBRC111894</strain>
    </source>
</reference>
<name>A0A4Y1Z894_9BACL</name>
<gene>
    <name evidence="1" type="ORF">NBRC111894_712</name>
</gene>
<dbReference type="Proteomes" id="UP000319716">
    <property type="component" value="Unassembled WGS sequence"/>
</dbReference>
<dbReference type="AlphaFoldDB" id="A0A4Y1Z894"/>
<accession>A0A4Y1Z894</accession>
<comment type="caution">
    <text evidence="1">The sequence shown here is derived from an EMBL/GenBank/DDBJ whole genome shotgun (WGS) entry which is preliminary data.</text>
</comment>
<organism evidence="1 2">
    <name type="scientific">Sporolactobacillus inulinus</name>
    <dbReference type="NCBI Taxonomy" id="2078"/>
    <lineage>
        <taxon>Bacteria</taxon>
        <taxon>Bacillati</taxon>
        <taxon>Bacillota</taxon>
        <taxon>Bacilli</taxon>
        <taxon>Bacillales</taxon>
        <taxon>Sporolactobacillaceae</taxon>
        <taxon>Sporolactobacillus</taxon>
    </lineage>
</organism>